<organism evidence="2 3">
    <name type="scientific">Ditylenchus dipsaci</name>
    <dbReference type="NCBI Taxonomy" id="166011"/>
    <lineage>
        <taxon>Eukaryota</taxon>
        <taxon>Metazoa</taxon>
        <taxon>Ecdysozoa</taxon>
        <taxon>Nematoda</taxon>
        <taxon>Chromadorea</taxon>
        <taxon>Rhabditida</taxon>
        <taxon>Tylenchina</taxon>
        <taxon>Tylenchomorpha</taxon>
        <taxon>Sphaerularioidea</taxon>
        <taxon>Anguinidae</taxon>
        <taxon>Anguininae</taxon>
        <taxon>Ditylenchus</taxon>
    </lineage>
</organism>
<keyword evidence="2" id="KW-1185">Reference proteome</keyword>
<feature type="compositionally biased region" description="Basic and acidic residues" evidence="1">
    <location>
        <begin position="178"/>
        <end position="195"/>
    </location>
</feature>
<proteinExistence type="predicted"/>
<feature type="compositionally biased region" description="Basic residues" evidence="1">
    <location>
        <begin position="149"/>
        <end position="177"/>
    </location>
</feature>
<evidence type="ECO:0000313" key="2">
    <source>
        <dbReference type="Proteomes" id="UP000887574"/>
    </source>
</evidence>
<feature type="region of interest" description="Disordered" evidence="1">
    <location>
        <begin position="143"/>
        <end position="196"/>
    </location>
</feature>
<dbReference type="Proteomes" id="UP000887574">
    <property type="component" value="Unplaced"/>
</dbReference>
<accession>A0A915CX36</accession>
<sequence length="280" mass="32308">MSLDFILTCVVGDSLISALRLLRSDSVAVKALYCGIFIRENTEHQCSRGIPFPSSRGVTRALRDRPTLFSFAFSKSFNFNSRRCANRKWSQCEKKNRKYERSMISCGKRGRVRYQGHRQEVCGHHTHCTRGLTDRLVSQLVDARDGSHSRNRKLFRNERKGKKKKRSVRRRNRKKRRTDPVPARKEAEKKQEKAQPHWTLQVLTDRVLANRFGISTEAERFNKLEPACGGKTARKESLHSALLYTHNLRQGAFFPGAKVTKDAIYFSLHVLLLPIYLPGH</sequence>
<dbReference type="AlphaFoldDB" id="A0A915CX36"/>
<reference evidence="3" key="1">
    <citation type="submission" date="2022-11" db="UniProtKB">
        <authorList>
            <consortium name="WormBaseParasite"/>
        </authorList>
    </citation>
    <scope>IDENTIFICATION</scope>
</reference>
<evidence type="ECO:0000256" key="1">
    <source>
        <dbReference type="SAM" id="MobiDB-lite"/>
    </source>
</evidence>
<name>A0A915CX36_9BILA</name>
<evidence type="ECO:0000313" key="3">
    <source>
        <dbReference type="WBParaSite" id="jg13085"/>
    </source>
</evidence>
<dbReference type="WBParaSite" id="jg13085">
    <property type="protein sequence ID" value="jg13085"/>
    <property type="gene ID" value="jg13085"/>
</dbReference>
<protein>
    <submittedName>
        <fullName evidence="3">Uncharacterized protein</fullName>
    </submittedName>
</protein>